<keyword evidence="5" id="KW-1185">Reference proteome</keyword>
<dbReference type="EMBL" id="WUBL01000041">
    <property type="protein sequence ID" value="KAF2969078.1"/>
    <property type="molecule type" value="Genomic_DNA"/>
</dbReference>
<sequence length="403" mass="46024">MWLSPDGQPSLVSTLVVHSFLLTAIAPLLLQVLRMLLRFNQAREYIRLSSLHFMIIIFFVINAIYAIGYLTLRPLVYPTYEQFGLADLTHHLWYDGFSVKETITSLYGSLFQLLFDSKLFWNLFIPFFILQTIVNWIVYVYLDFYIDFRDLGLGGSGTTFGGWALARLRAFAANVDVFRPPRVPQLARPYRGRLNALPQREGPRPSIHGVTPQRQVDFPSPPNTQQALEALYDEFVHIPDNEADIDHITVERSFLEPGLRALRRRLTIPMDDQGGPLDPPAAFGTADMFGGEIYHAHRDGTSHVVLHPECVRRVIEAGWGERHPFCTTAWYWRLYFHWYLGIRLPVPEGLVILYAPRHQGDFDIIREIIRAAVWHATDGRLHPLDANTYVFPPAPAPAPAPAP</sequence>
<feature type="transmembrane region" description="Helical" evidence="2">
    <location>
        <begin position="51"/>
        <end position="72"/>
    </location>
</feature>
<name>A0A7C8ISE2_9PEZI</name>
<evidence type="ECO:0000259" key="3">
    <source>
        <dbReference type="Pfam" id="PF17648"/>
    </source>
</evidence>
<feature type="transmembrane region" description="Helical" evidence="2">
    <location>
        <begin position="12"/>
        <end position="30"/>
    </location>
</feature>
<proteinExistence type="predicted"/>
<dbReference type="AlphaFoldDB" id="A0A7C8ISE2"/>
<evidence type="ECO:0000256" key="1">
    <source>
        <dbReference type="SAM" id="MobiDB-lite"/>
    </source>
</evidence>
<dbReference type="PANTHER" id="PTHR38695:SF1">
    <property type="entry name" value="AMINO ACID PERMEASE_ SLC12A DOMAIN-CONTAINING PROTEIN"/>
    <property type="match status" value="1"/>
</dbReference>
<evidence type="ECO:0000256" key="2">
    <source>
        <dbReference type="SAM" id="Phobius"/>
    </source>
</evidence>
<dbReference type="PANTHER" id="PTHR38695">
    <property type="entry name" value="AMINO ACID PERMEASE_ SLC12A DOMAIN-CONTAINING PROTEIN"/>
    <property type="match status" value="1"/>
</dbReference>
<dbReference type="Proteomes" id="UP000481858">
    <property type="component" value="Unassembled WGS sequence"/>
</dbReference>
<evidence type="ECO:0000313" key="5">
    <source>
        <dbReference type="Proteomes" id="UP000481858"/>
    </source>
</evidence>
<evidence type="ECO:0000313" key="4">
    <source>
        <dbReference type="EMBL" id="KAF2969078.1"/>
    </source>
</evidence>
<organism evidence="4 5">
    <name type="scientific">Xylaria multiplex</name>
    <dbReference type="NCBI Taxonomy" id="323545"/>
    <lineage>
        <taxon>Eukaryota</taxon>
        <taxon>Fungi</taxon>
        <taxon>Dikarya</taxon>
        <taxon>Ascomycota</taxon>
        <taxon>Pezizomycotina</taxon>
        <taxon>Sordariomycetes</taxon>
        <taxon>Xylariomycetidae</taxon>
        <taxon>Xylariales</taxon>
        <taxon>Xylariaceae</taxon>
        <taxon>Xylaria</taxon>
    </lineage>
</organism>
<feature type="region of interest" description="Disordered" evidence="1">
    <location>
        <begin position="198"/>
        <end position="219"/>
    </location>
</feature>
<keyword evidence="2" id="KW-0812">Transmembrane</keyword>
<reference evidence="4 5" key="1">
    <citation type="submission" date="2019-12" db="EMBL/GenBank/DDBJ databases">
        <title>Draft genome sequence of the ascomycete Xylaria multiplex DSM 110363.</title>
        <authorList>
            <person name="Buettner E."/>
            <person name="Kellner H."/>
        </authorList>
    </citation>
    <scope>NUCLEOTIDE SEQUENCE [LARGE SCALE GENOMIC DNA]</scope>
    <source>
        <strain evidence="4 5">DSM 110363</strain>
    </source>
</reference>
<comment type="caution">
    <text evidence="4">The sequence shown here is derived from an EMBL/GenBank/DDBJ whole genome shotgun (WGS) entry which is preliminary data.</text>
</comment>
<dbReference type="InterPro" id="IPR040841">
    <property type="entry name" value="Luciferase_dom"/>
</dbReference>
<protein>
    <recommendedName>
        <fullName evidence="3">Luciferase domain-containing protein</fullName>
    </recommendedName>
</protein>
<dbReference type="Pfam" id="PF17648">
    <property type="entry name" value="Luciferase"/>
    <property type="match status" value="1"/>
</dbReference>
<accession>A0A7C8ISE2</accession>
<dbReference type="InParanoid" id="A0A7C8ISE2"/>
<keyword evidence="2" id="KW-1133">Transmembrane helix</keyword>
<keyword evidence="2" id="KW-0472">Membrane</keyword>
<feature type="domain" description="Luciferase" evidence="3">
    <location>
        <begin position="290"/>
        <end position="372"/>
    </location>
</feature>
<dbReference type="OrthoDB" id="5358398at2759"/>
<gene>
    <name evidence="4" type="ORF">GQX73_g4464</name>
</gene>
<dbReference type="InterPro" id="IPR048273">
    <property type="entry name" value="Luciferase"/>
</dbReference>
<feature type="transmembrane region" description="Helical" evidence="2">
    <location>
        <begin position="119"/>
        <end position="142"/>
    </location>
</feature>